<accession>A0A1I4DVE5</accession>
<feature type="transmembrane region" description="Helical" evidence="1">
    <location>
        <begin position="21"/>
        <end position="41"/>
    </location>
</feature>
<dbReference type="PANTHER" id="PTHR40278:SF1">
    <property type="entry name" value="DNA UTILIZATION PROTEIN HOFN"/>
    <property type="match status" value="1"/>
</dbReference>
<evidence type="ECO:0000313" key="2">
    <source>
        <dbReference type="EMBL" id="SFK97554.1"/>
    </source>
</evidence>
<reference evidence="2 3" key="1">
    <citation type="submission" date="2016-10" db="EMBL/GenBank/DDBJ databases">
        <authorList>
            <person name="Varghese N."/>
            <person name="Submissions S."/>
        </authorList>
    </citation>
    <scope>NUCLEOTIDE SEQUENCE [LARGE SCALE GENOMIC DNA]</scope>
    <source>
        <strain evidence="2 3">YR512</strain>
    </source>
</reference>
<dbReference type="Proteomes" id="UP000198841">
    <property type="component" value="Unassembled WGS sequence"/>
</dbReference>
<dbReference type="PANTHER" id="PTHR40278">
    <property type="entry name" value="DNA UTILIZATION PROTEIN HOFN"/>
    <property type="match status" value="1"/>
</dbReference>
<name>A0A1I4DVE5_9GAMM</name>
<dbReference type="Pfam" id="PF05137">
    <property type="entry name" value="PilN"/>
    <property type="match status" value="1"/>
</dbReference>
<dbReference type="EMBL" id="FOSD01000014">
    <property type="protein sequence ID" value="SFK97554.1"/>
    <property type="molecule type" value="Genomic_DNA"/>
</dbReference>
<dbReference type="RefSeq" id="WP_008107894.1">
    <property type="nucleotide sequence ID" value="NZ_FOSD01000014.1"/>
</dbReference>
<dbReference type="InterPro" id="IPR052534">
    <property type="entry name" value="Extracell_DNA_Util/SecSys_Comp"/>
</dbReference>
<comment type="caution">
    <text evidence="2">The sequence shown here is derived from an EMBL/GenBank/DDBJ whole genome shotgun (WGS) entry which is preliminary data.</text>
</comment>
<sequence>MLAVNLLPWRIQQSQRRRQQSISLLLLTVAVTLLVLSLLWWRGVIARQQQTDALMDITFILSALQQQLEQQQSLLKLRESLLQAQQEQLQRQDQHQRWQHFWQQLPQLMPDTLWLNRLERRQGQLVLEGQAQSMAAVSDFRHQLITQPLFSSVKQGSVKRETGGDYRFALHARVQEATDE</sequence>
<keyword evidence="3" id="KW-1185">Reference proteome</keyword>
<proteinExistence type="predicted"/>
<protein>
    <submittedName>
        <fullName evidence="2">Pilus assembly protein HofN</fullName>
    </submittedName>
</protein>
<keyword evidence="1" id="KW-0472">Membrane</keyword>
<keyword evidence="1" id="KW-1133">Transmembrane helix</keyword>
<keyword evidence="1" id="KW-0812">Transmembrane</keyword>
<evidence type="ECO:0000256" key="1">
    <source>
        <dbReference type="SAM" id="Phobius"/>
    </source>
</evidence>
<dbReference type="InterPro" id="IPR007813">
    <property type="entry name" value="PilN"/>
</dbReference>
<gene>
    <name evidence="2" type="ORF">SAMN05518863_11450</name>
</gene>
<evidence type="ECO:0000313" key="3">
    <source>
        <dbReference type="Proteomes" id="UP000198841"/>
    </source>
</evidence>
<organism evidence="2 3">
    <name type="scientific">Candidatus Pantoea symbiotica</name>
    <dbReference type="NCBI Taxonomy" id="1884370"/>
    <lineage>
        <taxon>Bacteria</taxon>
        <taxon>Pseudomonadati</taxon>
        <taxon>Pseudomonadota</taxon>
        <taxon>Gammaproteobacteria</taxon>
        <taxon>Enterobacterales</taxon>
        <taxon>Erwiniaceae</taxon>
        <taxon>Pantoea</taxon>
    </lineage>
</organism>